<feature type="domain" description="C2H2-type" evidence="9">
    <location>
        <begin position="332"/>
        <end position="359"/>
    </location>
</feature>
<feature type="binding site" evidence="8">
    <location>
        <position position="32"/>
    </location>
    <ligand>
        <name>Zn(2+)</name>
        <dbReference type="ChEBI" id="CHEBI:29105"/>
    </ligand>
</feature>
<keyword evidence="4 7" id="KW-0863">Zinc-finger</keyword>
<dbReference type="PANTHER" id="PTHR24376:SF216">
    <property type="entry name" value="ZINC FINGER PROTEIN 420-LIKE"/>
    <property type="match status" value="1"/>
</dbReference>
<comment type="subcellular location">
    <subcellularLocation>
        <location evidence="1">Nucleus</location>
    </subcellularLocation>
</comment>
<dbReference type="OrthoDB" id="10064525at2759"/>
<feature type="domain" description="C2H2-type" evidence="9">
    <location>
        <begin position="942"/>
        <end position="970"/>
    </location>
</feature>
<feature type="domain" description="C2H2-type" evidence="9">
    <location>
        <begin position="694"/>
        <end position="722"/>
    </location>
</feature>
<feature type="domain" description="C2H2-type" evidence="9">
    <location>
        <begin position="664"/>
        <end position="691"/>
    </location>
</feature>
<evidence type="ECO:0000256" key="7">
    <source>
        <dbReference type="PROSITE-ProRule" id="PRU00042"/>
    </source>
</evidence>
<evidence type="ECO:0000313" key="11">
    <source>
        <dbReference type="EMBL" id="CRK95389.1"/>
    </source>
</evidence>
<dbReference type="Proteomes" id="UP000183832">
    <property type="component" value="Unassembled WGS sequence"/>
</dbReference>
<dbReference type="SUPFAM" id="SSF57667">
    <property type="entry name" value="beta-beta-alpha zinc fingers"/>
    <property type="match status" value="12"/>
</dbReference>
<evidence type="ECO:0000256" key="1">
    <source>
        <dbReference type="ARBA" id="ARBA00004123"/>
    </source>
</evidence>
<evidence type="ECO:0000256" key="5">
    <source>
        <dbReference type="ARBA" id="ARBA00022833"/>
    </source>
</evidence>
<feature type="domain" description="C2H2-type" evidence="9">
    <location>
        <begin position="888"/>
        <end position="906"/>
    </location>
</feature>
<keyword evidence="12" id="KW-1185">Reference proteome</keyword>
<evidence type="ECO:0000256" key="2">
    <source>
        <dbReference type="ARBA" id="ARBA00022723"/>
    </source>
</evidence>
<feature type="binding site" evidence="8">
    <location>
        <position position="72"/>
    </location>
    <ligand>
        <name>Zn(2+)</name>
        <dbReference type="ChEBI" id="CHEBI:29105"/>
    </ligand>
</feature>
<protein>
    <submittedName>
        <fullName evidence="11">CLUMA_CG008749, isoform A</fullName>
    </submittedName>
</protein>
<accession>A0A1J1I526</accession>
<dbReference type="InterPro" id="IPR013087">
    <property type="entry name" value="Znf_C2H2_type"/>
</dbReference>
<feature type="domain" description="C2H2-type" evidence="9">
    <location>
        <begin position="912"/>
        <end position="939"/>
    </location>
</feature>
<evidence type="ECO:0000256" key="4">
    <source>
        <dbReference type="ARBA" id="ARBA00022771"/>
    </source>
</evidence>
<dbReference type="GO" id="GO:0008270">
    <property type="term" value="F:zinc ion binding"/>
    <property type="evidence" value="ECO:0007669"/>
    <property type="project" value="UniProtKB-UniRule"/>
</dbReference>
<feature type="domain" description="C2H2-type" evidence="9">
    <location>
        <begin position="415"/>
        <end position="442"/>
    </location>
</feature>
<dbReference type="SMART" id="SM00868">
    <property type="entry name" value="zf-AD"/>
    <property type="match status" value="1"/>
</dbReference>
<keyword evidence="5 8" id="KW-0862">Zinc</keyword>
<feature type="domain" description="C2H2-type" evidence="9">
    <location>
        <begin position="249"/>
        <end position="276"/>
    </location>
</feature>
<sequence>MKSLRKRDLNVKVVLEDIFSDFKNIHQKCRLCFKEVYNQEPKIYLTNDMISRMHDVFQVNMSLDGTGSEFVCSKCENNLNILYQFRVQMKGKQKCYEKFRSMKIDDTDERLASIHENSIKIEVEEATCQLEDENQILKSQVINKKSQQLFPCDVCGKKFKNVVGVQRHCRREHSNSRYGAALPTNKRKEHKSKNFQCQICKKNFYHKKKLNSHIYNCREDRKKISCTSCKRPFQSERNLKVHFCSYSKFVCDTCGKRFNNRHSLTEHIDTHRKYRTRDYHCDICKTSYYNKAGFRLHISRCHEERKFSCVSCRKTFKLERTLKSHVCNNSTFVCDICGKSFHRRGEVFDHMIKHRKYKTRDYQCFICENSYPRKKSLNSHLFQCHEIKKFFCYLCKKAFKSERKLKSHNCGKYTFVCDFCGKRIQKKINVALHMNRHRKHRSKDFQCHICKSSYLHKVTLQHHIIKIHDDKKICCTSCKQVFMSEESLKAHDCCYFKFVCDICGKRFNNRYCLAAHIETHRKYRTKDYHCDICKTSFYNQAGFRLHRSKYHEERKFSCVSCRKTFKLERKLKSHICSIPKFVCDICGKRFNNRHSLTEHIDTHRKYRTRDYHCDICKTSYYNQAGFRLHISRYHEERKFSCASCRKIFMFEKNLKSHNCSNSTFVCDICGKSFHRRGEVINHMIKHRKYKTRDYQCFICENSYTRKQSLNLHLFQSHENKKFFCYFCKKAFKSERKLKSHICGNSTFVCDFCGKRIQKKINVALHMNKHKKHRSKDFQCHICKSSYLHKVTLQRHIIKIHDDTKFCCTSCKQVFMSEESLKSHDCCYFKFVCDICGKRSHNRNSLARHIDTHRKYRTKDYHCDICKTSFFNKFGLHRHVSEFHEERKFSCASCRKSFTLERSLKSHVCSTTFVCDACDKRFYSRSKLTNHIDMHRKYRTRDYHCDICKTSYYNKAGLQTHVSKYHEERKFSCTSCRKTFKLEHYLKSHNCSI</sequence>
<dbReference type="PROSITE" id="PS50157">
    <property type="entry name" value="ZINC_FINGER_C2H2_2"/>
    <property type="match status" value="20"/>
</dbReference>
<keyword evidence="2 8" id="KW-0479">Metal-binding</keyword>
<dbReference type="InterPro" id="IPR036236">
    <property type="entry name" value="Znf_C2H2_sf"/>
</dbReference>
<feature type="domain" description="C2H2-type" evidence="9">
    <location>
        <begin position="445"/>
        <end position="473"/>
    </location>
</feature>
<feature type="domain" description="C2H2-type" evidence="9">
    <location>
        <begin position="581"/>
        <end position="608"/>
    </location>
</feature>
<feature type="domain" description="C2H2-type" evidence="9">
    <location>
        <begin position="777"/>
        <end position="805"/>
    </location>
</feature>
<feature type="domain" description="C2H2-type" evidence="9">
    <location>
        <begin position="528"/>
        <end position="556"/>
    </location>
</feature>
<organism evidence="11 12">
    <name type="scientific">Clunio marinus</name>
    <dbReference type="NCBI Taxonomy" id="568069"/>
    <lineage>
        <taxon>Eukaryota</taxon>
        <taxon>Metazoa</taxon>
        <taxon>Ecdysozoa</taxon>
        <taxon>Arthropoda</taxon>
        <taxon>Hexapoda</taxon>
        <taxon>Insecta</taxon>
        <taxon>Pterygota</taxon>
        <taxon>Neoptera</taxon>
        <taxon>Endopterygota</taxon>
        <taxon>Diptera</taxon>
        <taxon>Nematocera</taxon>
        <taxon>Chironomoidea</taxon>
        <taxon>Chironomidae</taxon>
        <taxon>Clunio</taxon>
    </lineage>
</organism>
<dbReference type="SMART" id="SM00355">
    <property type="entry name" value="ZnF_C2H2"/>
    <property type="match status" value="22"/>
</dbReference>
<feature type="domain" description="C2H2-type" evidence="9">
    <location>
        <begin position="747"/>
        <end position="774"/>
    </location>
</feature>
<feature type="domain" description="ZAD" evidence="10">
    <location>
        <begin position="27"/>
        <end position="99"/>
    </location>
</feature>
<dbReference type="EMBL" id="CVRI01000041">
    <property type="protein sequence ID" value="CRK95389.1"/>
    <property type="molecule type" value="Genomic_DNA"/>
</dbReference>
<feature type="binding site" evidence="8">
    <location>
        <position position="29"/>
    </location>
    <ligand>
        <name>Zn(2+)</name>
        <dbReference type="ChEBI" id="CHEBI:29105"/>
    </ligand>
</feature>
<evidence type="ECO:0000259" key="9">
    <source>
        <dbReference type="PROSITE" id="PS50157"/>
    </source>
</evidence>
<feature type="domain" description="C2H2-type" evidence="9">
    <location>
        <begin position="830"/>
        <end position="857"/>
    </location>
</feature>
<dbReference type="GO" id="GO:0001228">
    <property type="term" value="F:DNA-binding transcription activator activity, RNA polymerase II-specific"/>
    <property type="evidence" value="ECO:0007669"/>
    <property type="project" value="TreeGrafter"/>
</dbReference>
<keyword evidence="6" id="KW-0539">Nucleus</keyword>
<dbReference type="SUPFAM" id="SSF57716">
    <property type="entry name" value="Glucocorticoid receptor-like (DNA-binding domain)"/>
    <property type="match status" value="1"/>
</dbReference>
<dbReference type="AlphaFoldDB" id="A0A1J1I526"/>
<feature type="domain" description="C2H2-type" evidence="9">
    <location>
        <begin position="362"/>
        <end position="390"/>
    </location>
</feature>
<feature type="domain" description="C2H2-type" evidence="9">
    <location>
        <begin position="860"/>
        <end position="888"/>
    </location>
</feature>
<dbReference type="PANTHER" id="PTHR24376">
    <property type="entry name" value="ZINC FINGER PROTEIN"/>
    <property type="match status" value="1"/>
</dbReference>
<evidence type="ECO:0000256" key="6">
    <source>
        <dbReference type="ARBA" id="ARBA00023242"/>
    </source>
</evidence>
<dbReference type="Pfam" id="PF00096">
    <property type="entry name" value="zf-C2H2"/>
    <property type="match status" value="7"/>
</dbReference>
<dbReference type="Pfam" id="PF12874">
    <property type="entry name" value="zf-met"/>
    <property type="match status" value="2"/>
</dbReference>
<dbReference type="PROSITE" id="PS51915">
    <property type="entry name" value="ZAD"/>
    <property type="match status" value="1"/>
</dbReference>
<proteinExistence type="predicted"/>
<feature type="domain" description="C2H2-type" evidence="9">
    <location>
        <begin position="970"/>
        <end position="992"/>
    </location>
</feature>
<dbReference type="PROSITE" id="PS00028">
    <property type="entry name" value="ZINC_FINGER_C2H2_1"/>
    <property type="match status" value="18"/>
</dbReference>
<feature type="binding site" evidence="8">
    <location>
        <position position="75"/>
    </location>
    <ligand>
        <name>Zn(2+)</name>
        <dbReference type="ChEBI" id="CHEBI:29105"/>
    </ligand>
</feature>
<keyword evidence="3" id="KW-0677">Repeat</keyword>
<dbReference type="STRING" id="568069.A0A1J1I526"/>
<feature type="domain" description="C2H2-type" evidence="9">
    <location>
        <begin position="150"/>
        <end position="178"/>
    </location>
</feature>
<feature type="domain" description="C2H2-type" evidence="9">
    <location>
        <begin position="195"/>
        <end position="223"/>
    </location>
</feature>
<name>A0A1J1I526_9DIPT</name>
<reference evidence="11 12" key="1">
    <citation type="submission" date="2015-04" db="EMBL/GenBank/DDBJ databases">
        <authorList>
            <person name="Syromyatnikov M.Y."/>
            <person name="Popov V.N."/>
        </authorList>
    </citation>
    <scope>NUCLEOTIDE SEQUENCE [LARGE SCALE GENOMIC DNA]</scope>
</reference>
<dbReference type="Gene3D" id="3.30.160.60">
    <property type="entry name" value="Classic Zinc Finger"/>
    <property type="match status" value="15"/>
</dbReference>
<feature type="domain" description="C2H2-type" evidence="9">
    <location>
        <begin position="498"/>
        <end position="525"/>
    </location>
</feature>
<dbReference type="GO" id="GO:0000978">
    <property type="term" value="F:RNA polymerase II cis-regulatory region sequence-specific DNA binding"/>
    <property type="evidence" value="ECO:0007669"/>
    <property type="project" value="TreeGrafter"/>
</dbReference>
<evidence type="ECO:0000256" key="8">
    <source>
        <dbReference type="PROSITE-ProRule" id="PRU01263"/>
    </source>
</evidence>
<dbReference type="GO" id="GO:0005634">
    <property type="term" value="C:nucleus"/>
    <property type="evidence" value="ECO:0007669"/>
    <property type="project" value="UniProtKB-SubCell"/>
</dbReference>
<evidence type="ECO:0000259" key="10">
    <source>
        <dbReference type="PROSITE" id="PS51915"/>
    </source>
</evidence>
<gene>
    <name evidence="11" type="ORF">CLUMA_CG008749</name>
</gene>
<dbReference type="InterPro" id="IPR012934">
    <property type="entry name" value="Znf_AD"/>
</dbReference>
<evidence type="ECO:0000313" key="12">
    <source>
        <dbReference type="Proteomes" id="UP000183832"/>
    </source>
</evidence>
<evidence type="ECO:0000256" key="3">
    <source>
        <dbReference type="ARBA" id="ARBA00022737"/>
    </source>
</evidence>